<dbReference type="Gene3D" id="3.90.550.10">
    <property type="entry name" value="Spore Coat Polysaccharide Biosynthesis Protein SpsA, Chain A"/>
    <property type="match status" value="1"/>
</dbReference>
<proteinExistence type="predicted"/>
<dbReference type="InterPro" id="IPR050065">
    <property type="entry name" value="GlmU-like"/>
</dbReference>
<dbReference type="PANTHER" id="PTHR43584:SF3">
    <property type="entry name" value="BIFUNCTIONAL PROTEIN GLMU"/>
    <property type="match status" value="1"/>
</dbReference>
<dbReference type="InterPro" id="IPR029044">
    <property type="entry name" value="Nucleotide-diphossugar_trans"/>
</dbReference>
<protein>
    <recommendedName>
        <fullName evidence="1">UDP-N-acetylglucosamine diphosphorylase</fullName>
        <ecNumber evidence="1">2.7.7.23</ecNumber>
    </recommendedName>
</protein>
<organism evidence="6">
    <name type="scientific">viral metagenome</name>
    <dbReference type="NCBI Taxonomy" id="1070528"/>
    <lineage>
        <taxon>unclassified sequences</taxon>
        <taxon>metagenomes</taxon>
        <taxon>organismal metagenomes</taxon>
    </lineage>
</organism>
<comment type="catalytic activity">
    <reaction evidence="4">
        <text>N-acetyl-alpha-D-glucosamine 1-phosphate + UTP + H(+) = UDP-N-acetyl-alpha-D-glucosamine + diphosphate</text>
        <dbReference type="Rhea" id="RHEA:13509"/>
        <dbReference type="ChEBI" id="CHEBI:15378"/>
        <dbReference type="ChEBI" id="CHEBI:33019"/>
        <dbReference type="ChEBI" id="CHEBI:46398"/>
        <dbReference type="ChEBI" id="CHEBI:57705"/>
        <dbReference type="ChEBI" id="CHEBI:57776"/>
        <dbReference type="EC" id="2.7.7.23"/>
    </reaction>
</comment>
<dbReference type="PANTHER" id="PTHR43584">
    <property type="entry name" value="NUCLEOTIDYL TRANSFERASE"/>
    <property type="match status" value="1"/>
</dbReference>
<keyword evidence="3" id="KW-0548">Nucleotidyltransferase</keyword>
<dbReference type="EC" id="2.7.7.23" evidence="1"/>
<dbReference type="EMBL" id="MN740245">
    <property type="protein sequence ID" value="QHT95702.1"/>
    <property type="molecule type" value="Genomic_DNA"/>
</dbReference>
<dbReference type="AlphaFoldDB" id="A0A6C0IRQ4"/>
<evidence type="ECO:0000256" key="3">
    <source>
        <dbReference type="ARBA" id="ARBA00022695"/>
    </source>
</evidence>
<keyword evidence="2" id="KW-0808">Transferase</keyword>
<accession>A0A6C0IRQ4</accession>
<evidence type="ECO:0000259" key="5">
    <source>
        <dbReference type="Pfam" id="PF00483"/>
    </source>
</evidence>
<dbReference type="Pfam" id="PF00483">
    <property type="entry name" value="NTP_transferase"/>
    <property type="match status" value="1"/>
</dbReference>
<name>A0A6C0IRQ4_9ZZZZ</name>
<evidence type="ECO:0000313" key="6">
    <source>
        <dbReference type="EMBL" id="QHT95702.1"/>
    </source>
</evidence>
<evidence type="ECO:0000256" key="4">
    <source>
        <dbReference type="ARBA" id="ARBA00048493"/>
    </source>
</evidence>
<evidence type="ECO:0000256" key="2">
    <source>
        <dbReference type="ARBA" id="ARBA00022679"/>
    </source>
</evidence>
<dbReference type="SUPFAM" id="SSF53448">
    <property type="entry name" value="Nucleotide-diphospho-sugar transferases"/>
    <property type="match status" value="1"/>
</dbReference>
<sequence length="243" mass="28058">MAGGLGKRMNSDLPKVLHQIRGKPMLVHIIEETMLIEPKKIYIIVGKFRDIIQTTIEKYVNNRLAIEYIDQPEPLGTGHAIQCAKPKLLRHPDSKVLILSGDVPFIKCSTMLQMLECNKVKIMTTRLDNPYGYGRIIRDINKNNQFQKIVEEKDCDQIEKKINEVNCGIYAFEANLLCWNLSFLKNNNSQSEYYLTDIFEIIKDNEQSVITIETMEIDKSNQYQIIGVNTIDQLHDLERLSIL</sequence>
<dbReference type="InterPro" id="IPR005835">
    <property type="entry name" value="NTP_transferase_dom"/>
</dbReference>
<feature type="domain" description="Nucleotidyl transferase" evidence="5">
    <location>
        <begin position="1"/>
        <end position="208"/>
    </location>
</feature>
<dbReference type="CDD" id="cd02540">
    <property type="entry name" value="GT2_GlmU_N_bac"/>
    <property type="match status" value="1"/>
</dbReference>
<reference evidence="6" key="1">
    <citation type="journal article" date="2020" name="Nature">
        <title>Giant virus diversity and host interactions through global metagenomics.</title>
        <authorList>
            <person name="Schulz F."/>
            <person name="Roux S."/>
            <person name="Paez-Espino D."/>
            <person name="Jungbluth S."/>
            <person name="Walsh D.A."/>
            <person name="Denef V.J."/>
            <person name="McMahon K.D."/>
            <person name="Konstantinidis K.T."/>
            <person name="Eloe-Fadrosh E.A."/>
            <person name="Kyrpides N.C."/>
            <person name="Woyke T."/>
        </authorList>
    </citation>
    <scope>NUCLEOTIDE SEQUENCE</scope>
    <source>
        <strain evidence="6">GVMAG-M-3300024301-20</strain>
    </source>
</reference>
<evidence type="ECO:0000256" key="1">
    <source>
        <dbReference type="ARBA" id="ARBA00012457"/>
    </source>
</evidence>
<dbReference type="GO" id="GO:0003977">
    <property type="term" value="F:UDP-N-acetylglucosamine diphosphorylase activity"/>
    <property type="evidence" value="ECO:0007669"/>
    <property type="project" value="UniProtKB-EC"/>
</dbReference>